<keyword evidence="3" id="KW-1185">Reference proteome</keyword>
<accession>A0A7C8IUP5</accession>
<organism evidence="2 3">
    <name type="scientific">Xylaria multiplex</name>
    <dbReference type="NCBI Taxonomy" id="323545"/>
    <lineage>
        <taxon>Eukaryota</taxon>
        <taxon>Fungi</taxon>
        <taxon>Dikarya</taxon>
        <taxon>Ascomycota</taxon>
        <taxon>Pezizomycotina</taxon>
        <taxon>Sordariomycetes</taxon>
        <taxon>Xylariomycetidae</taxon>
        <taxon>Xylariales</taxon>
        <taxon>Xylariaceae</taxon>
        <taxon>Xylaria</taxon>
    </lineage>
</organism>
<reference evidence="2 3" key="1">
    <citation type="submission" date="2019-12" db="EMBL/GenBank/DDBJ databases">
        <title>Draft genome sequence of the ascomycete Xylaria multiplex DSM 110363.</title>
        <authorList>
            <person name="Buettner E."/>
            <person name="Kellner H."/>
        </authorList>
    </citation>
    <scope>NUCLEOTIDE SEQUENCE [LARGE SCALE GENOMIC DNA]</scope>
    <source>
        <strain evidence="2 3">DSM 110363</strain>
    </source>
</reference>
<gene>
    <name evidence="2" type="ORF">GQX73_g2739</name>
</gene>
<dbReference type="InParanoid" id="A0A7C8IUP5"/>
<dbReference type="EMBL" id="WUBL01000019">
    <property type="protein sequence ID" value="KAF2970738.1"/>
    <property type="molecule type" value="Genomic_DNA"/>
</dbReference>
<dbReference type="Proteomes" id="UP000481858">
    <property type="component" value="Unassembled WGS sequence"/>
</dbReference>
<evidence type="ECO:0000256" key="1">
    <source>
        <dbReference type="SAM" id="MobiDB-lite"/>
    </source>
</evidence>
<feature type="region of interest" description="Disordered" evidence="1">
    <location>
        <begin position="133"/>
        <end position="170"/>
    </location>
</feature>
<dbReference type="OrthoDB" id="5220943at2759"/>
<comment type="caution">
    <text evidence="2">The sequence shown here is derived from an EMBL/GenBank/DDBJ whole genome shotgun (WGS) entry which is preliminary data.</text>
</comment>
<protein>
    <submittedName>
        <fullName evidence="2">Uncharacterized protein</fullName>
    </submittedName>
</protein>
<sequence length="170" mass="19411">MPSISTFTLYFKWDLAPNMSIGKQFRITSDSMNWRALSATNNATPGETFLEYAVQTADLTRLIRACDQTGDLGYPNLSTVEQRAAFMAHGRTKQDPLQHKNRDELNSLRIPLLEGEERFKARYILIQHLKPAPDEISQDREPDLDFPMGDYGDDDNDDNDVDYGNFNESD</sequence>
<evidence type="ECO:0000313" key="3">
    <source>
        <dbReference type="Proteomes" id="UP000481858"/>
    </source>
</evidence>
<dbReference type="AlphaFoldDB" id="A0A7C8IUP5"/>
<proteinExistence type="predicted"/>
<name>A0A7C8IUP5_9PEZI</name>
<feature type="compositionally biased region" description="Basic and acidic residues" evidence="1">
    <location>
        <begin position="133"/>
        <end position="143"/>
    </location>
</feature>
<evidence type="ECO:0000313" key="2">
    <source>
        <dbReference type="EMBL" id="KAF2970738.1"/>
    </source>
</evidence>
<feature type="compositionally biased region" description="Acidic residues" evidence="1">
    <location>
        <begin position="151"/>
        <end position="161"/>
    </location>
</feature>